<reference evidence="2 3" key="1">
    <citation type="submission" date="2019-03" db="EMBL/GenBank/DDBJ databases">
        <title>Genomic Encyclopedia of Type Strains, Phase IV (KMG-IV): sequencing the most valuable type-strain genomes for metagenomic binning, comparative biology and taxonomic classification.</title>
        <authorList>
            <person name="Goeker M."/>
        </authorList>
    </citation>
    <scope>NUCLEOTIDE SEQUENCE [LARGE SCALE GENOMIC DNA]</scope>
    <source>
        <strain evidence="2 3">DSM 7445</strain>
    </source>
</reference>
<gene>
    <name evidence="2" type="ORF">EDC30_101285</name>
</gene>
<keyword evidence="2" id="KW-0808">Transferase</keyword>
<evidence type="ECO:0000313" key="3">
    <source>
        <dbReference type="Proteomes" id="UP000295382"/>
    </source>
</evidence>
<dbReference type="InterPro" id="IPR016181">
    <property type="entry name" value="Acyl_CoA_acyltransferase"/>
</dbReference>
<dbReference type="Proteomes" id="UP000295382">
    <property type="component" value="Unassembled WGS sequence"/>
</dbReference>
<dbReference type="EMBL" id="SLZQ01000001">
    <property type="protein sequence ID" value="TCS39329.1"/>
    <property type="molecule type" value="Genomic_DNA"/>
</dbReference>
<evidence type="ECO:0000313" key="2">
    <source>
        <dbReference type="EMBL" id="TCS39329.1"/>
    </source>
</evidence>
<organism evidence="2 3">
    <name type="scientific">Paucimonas lemoignei</name>
    <name type="common">Pseudomonas lemoignei</name>
    <dbReference type="NCBI Taxonomy" id="29443"/>
    <lineage>
        <taxon>Bacteria</taxon>
        <taxon>Pseudomonadati</taxon>
        <taxon>Pseudomonadota</taxon>
        <taxon>Betaproteobacteria</taxon>
        <taxon>Burkholderiales</taxon>
        <taxon>Burkholderiaceae</taxon>
        <taxon>Paucimonas</taxon>
    </lineage>
</organism>
<dbReference type="Gene3D" id="3.40.630.30">
    <property type="match status" value="1"/>
</dbReference>
<dbReference type="AlphaFoldDB" id="A0A4R3I5P4"/>
<protein>
    <submittedName>
        <fullName evidence="2">Acetyltransferase (GNAT) family protein</fullName>
    </submittedName>
</protein>
<accession>A0A4R3I5P4</accession>
<keyword evidence="3" id="KW-1185">Reference proteome</keyword>
<dbReference type="Pfam" id="PF13480">
    <property type="entry name" value="Acetyltransf_6"/>
    <property type="match status" value="1"/>
</dbReference>
<sequence>MAGTVAKLQDFVDTEIDDVKCYINEIPAFVETEIEHLYNTLHSSLRFLRLFRDAKQISTYVAWREWERAVILLFEIRGKTVHVLNEMIELEEKEIERFATYIFKRLPDVQIISFKAIRTTLDRFPYPVQKHNAKDTYLINLPATPEAYTASLRKTLRNDIRYDLRKIARDFPSFSSRFYEKDEIPEPILKDLIRLSEDRIAQKAGDFAHDEQQIIALARQCGFANVMTIDGKVCAGTISYFIGSGCFQELTARDPAYFNYSIGTLTNYVTICEAIQRGKKKFSLGGGRFDYKEKLLGVLTDADRVEIYRSRSVMLMRIDHAMKTLAQAYLRRAKVWVHTNKNHAVARLITRAFNFFTGLAQRLSPARNSQIR</sequence>
<dbReference type="RefSeq" id="WP_132256595.1">
    <property type="nucleotide sequence ID" value="NZ_SLZQ01000001.1"/>
</dbReference>
<dbReference type="GO" id="GO:0016740">
    <property type="term" value="F:transferase activity"/>
    <property type="evidence" value="ECO:0007669"/>
    <property type="project" value="UniProtKB-KW"/>
</dbReference>
<feature type="domain" description="BioF2-like acetyltransferase" evidence="1">
    <location>
        <begin position="156"/>
        <end position="293"/>
    </location>
</feature>
<dbReference type="OrthoDB" id="8767993at2"/>
<proteinExistence type="predicted"/>
<name>A0A4R3I5P4_PAULE</name>
<dbReference type="InterPro" id="IPR038740">
    <property type="entry name" value="BioF2-like_GNAT_dom"/>
</dbReference>
<comment type="caution">
    <text evidence="2">The sequence shown here is derived from an EMBL/GenBank/DDBJ whole genome shotgun (WGS) entry which is preliminary data.</text>
</comment>
<dbReference type="SUPFAM" id="SSF55729">
    <property type="entry name" value="Acyl-CoA N-acyltransferases (Nat)"/>
    <property type="match status" value="1"/>
</dbReference>
<evidence type="ECO:0000259" key="1">
    <source>
        <dbReference type="Pfam" id="PF13480"/>
    </source>
</evidence>